<protein>
    <submittedName>
        <fullName evidence="2">RHS repeat-associated core domain-containing protein</fullName>
    </submittedName>
</protein>
<sequence length="304" mass="32797">MAASKLLLSDQIKSPLMMQTGANRLSCIYSPYGHRVEKADTPGTGFTGQHRETGQGWYLLGNGHRVYNPALMRFHSPDQGKSPWGRGGINSYAYCQGDPVNFHDRSGRNKGIAASILESGLYSAFSTVTNFAAGTMPVWLFAAVMRMKKTYKIPFSKTDMNTLKTAAVGGTMYLVGEIASRTIAPDAGVILKDIGTTTANGAAIFGILVQSRDAAADYHIRLAKGELDPDNDPSPPSRQNNRPSYRPTGAILVKRTESIRLDDTSSEASDSPPPTPGLYRSIMGSLSSVFTSNPSSPRNLDDLQ</sequence>
<dbReference type="SUPFAM" id="SSF56399">
    <property type="entry name" value="ADP-ribosylation"/>
    <property type="match status" value="1"/>
</dbReference>
<feature type="region of interest" description="Disordered" evidence="1">
    <location>
        <begin position="224"/>
        <end position="283"/>
    </location>
</feature>
<evidence type="ECO:0000313" key="2">
    <source>
        <dbReference type="EMBL" id="MBC3448096.1"/>
    </source>
</evidence>
<comment type="caution">
    <text evidence="2">The sequence shown here is derived from an EMBL/GenBank/DDBJ whole genome shotgun (WGS) entry which is preliminary data.</text>
</comment>
<dbReference type="NCBIfam" id="TIGR03696">
    <property type="entry name" value="Rhs_assc_core"/>
    <property type="match status" value="1"/>
</dbReference>
<proteinExistence type="predicted"/>
<name>A0A923GCM7_9PSED</name>
<reference evidence="2" key="2">
    <citation type="submission" date="2020-07" db="EMBL/GenBank/DDBJ databases">
        <authorList>
            <person name="Lood C."/>
            <person name="Girard L."/>
        </authorList>
    </citation>
    <scope>NUCLEOTIDE SEQUENCE</scope>
    <source>
        <strain evidence="2">BW13M1</strain>
    </source>
</reference>
<dbReference type="AlphaFoldDB" id="A0A923GCM7"/>
<feature type="compositionally biased region" description="Basic and acidic residues" evidence="1">
    <location>
        <begin position="254"/>
        <end position="263"/>
    </location>
</feature>
<gene>
    <name evidence="2" type="ORF">HU751_20150</name>
</gene>
<reference evidence="2" key="1">
    <citation type="journal article" date="2020" name="Microorganisms">
        <title>Reliable Identification of Environmental Pseudomonas Isolates Using the rpoD Gene.</title>
        <authorList>
            <consortium name="The Broad Institute Genome Sequencing Platform"/>
            <person name="Girard L."/>
            <person name="Lood C."/>
            <person name="Rokni-Zadeh H."/>
            <person name="van Noort V."/>
            <person name="Lavigne R."/>
            <person name="De Mot R."/>
        </authorList>
    </citation>
    <scope>NUCLEOTIDE SEQUENCE</scope>
    <source>
        <strain evidence="2">BW13M1</strain>
    </source>
</reference>
<dbReference type="EMBL" id="JABWRJ010000032">
    <property type="protein sequence ID" value="MBC3448096.1"/>
    <property type="molecule type" value="Genomic_DNA"/>
</dbReference>
<evidence type="ECO:0000256" key="1">
    <source>
        <dbReference type="SAM" id="MobiDB-lite"/>
    </source>
</evidence>
<feature type="compositionally biased region" description="Low complexity" evidence="1">
    <location>
        <begin position="237"/>
        <end position="247"/>
    </location>
</feature>
<organism evidence="2">
    <name type="scientific">Pseudomonas peradeniyensis</name>
    <dbReference type="NCBI Taxonomy" id="2745488"/>
    <lineage>
        <taxon>Bacteria</taxon>
        <taxon>Pseudomonadati</taxon>
        <taxon>Pseudomonadota</taxon>
        <taxon>Gammaproteobacteria</taxon>
        <taxon>Pseudomonadales</taxon>
        <taxon>Pseudomonadaceae</taxon>
        <taxon>Pseudomonas</taxon>
    </lineage>
</organism>
<accession>A0A923GCM7</accession>
<dbReference type="InterPro" id="IPR022385">
    <property type="entry name" value="Rhs_assc_core"/>
</dbReference>
<dbReference type="Gene3D" id="2.180.10.10">
    <property type="entry name" value="RHS repeat-associated core"/>
    <property type="match status" value="1"/>
</dbReference>